<dbReference type="SMART" id="SM00385">
    <property type="entry name" value="CYCLIN"/>
    <property type="match status" value="1"/>
</dbReference>
<dbReference type="PANTHER" id="PTHR10177">
    <property type="entry name" value="CYCLINS"/>
    <property type="match status" value="1"/>
</dbReference>
<dbReference type="InterPro" id="IPR036915">
    <property type="entry name" value="Cyclin-like_sf"/>
</dbReference>
<keyword evidence="5" id="KW-0195">Cyclin</keyword>
<evidence type="ECO:0000256" key="6">
    <source>
        <dbReference type="SAM" id="MobiDB-lite"/>
    </source>
</evidence>
<reference evidence="9" key="1">
    <citation type="submission" date="2016-06" db="EMBL/GenBank/DDBJ databases">
        <title>Parallel loss of symbiosis genes in relatives of nitrogen-fixing non-legume Parasponia.</title>
        <authorList>
            <person name="Van Velzen R."/>
            <person name="Holmer R."/>
            <person name="Bu F."/>
            <person name="Rutten L."/>
            <person name="Van Zeijl A."/>
            <person name="Liu W."/>
            <person name="Santuari L."/>
            <person name="Cao Q."/>
            <person name="Sharma T."/>
            <person name="Shen D."/>
            <person name="Roswanjaya Y."/>
            <person name="Wardhani T."/>
            <person name="Kalhor M.S."/>
            <person name="Jansen J."/>
            <person name="Van den Hoogen J."/>
            <person name="Gungor B."/>
            <person name="Hartog M."/>
            <person name="Hontelez J."/>
            <person name="Verver J."/>
            <person name="Yang W.-C."/>
            <person name="Schijlen E."/>
            <person name="Repin R."/>
            <person name="Schilthuizen M."/>
            <person name="Schranz E."/>
            <person name="Heidstra R."/>
            <person name="Miyata K."/>
            <person name="Fedorova E."/>
            <person name="Kohlen W."/>
            <person name="Bisseling T."/>
            <person name="Smit S."/>
            <person name="Geurts R."/>
        </authorList>
    </citation>
    <scope>NUCLEOTIDE SEQUENCE [LARGE SCALE GENOMIC DNA]</scope>
    <source>
        <strain evidence="9">cv. RG33-2</strain>
    </source>
</reference>
<comment type="caution">
    <text evidence="8">The sequence shown here is derived from an EMBL/GenBank/DDBJ whole genome shotgun (WGS) entry which is preliminary data.</text>
</comment>
<keyword evidence="9" id="KW-1185">Reference proteome</keyword>
<dbReference type="Pfam" id="PF00134">
    <property type="entry name" value="Cyclin_N"/>
    <property type="match status" value="1"/>
</dbReference>
<evidence type="ECO:0000256" key="4">
    <source>
        <dbReference type="ARBA" id="ARBA00032263"/>
    </source>
</evidence>
<dbReference type="Gene3D" id="1.10.472.10">
    <property type="entry name" value="Cyclin-like"/>
    <property type="match status" value="2"/>
</dbReference>
<gene>
    <name evidence="8" type="ORF">TorRG33x02_175130</name>
</gene>
<evidence type="ECO:0000256" key="5">
    <source>
        <dbReference type="RuleBase" id="RU000383"/>
    </source>
</evidence>
<proteinExistence type="inferred from homology"/>
<evidence type="ECO:0000313" key="9">
    <source>
        <dbReference type="Proteomes" id="UP000237000"/>
    </source>
</evidence>
<dbReference type="InterPro" id="IPR006671">
    <property type="entry name" value="Cyclin_N"/>
</dbReference>
<protein>
    <recommendedName>
        <fullName evidence="4">B-like cyclin</fullName>
    </recommendedName>
</protein>
<dbReference type="SUPFAM" id="SSF47954">
    <property type="entry name" value="Cyclin-like"/>
    <property type="match status" value="1"/>
</dbReference>
<accession>A0A2P5EM95</accession>
<dbReference type="InterPro" id="IPR013763">
    <property type="entry name" value="Cyclin-like_dom"/>
</dbReference>
<feature type="region of interest" description="Disordered" evidence="6">
    <location>
        <begin position="249"/>
        <end position="269"/>
    </location>
</feature>
<dbReference type="InterPro" id="IPR039361">
    <property type="entry name" value="Cyclin"/>
</dbReference>
<feature type="domain" description="Cyclin-like" evidence="7">
    <location>
        <begin position="58"/>
        <end position="151"/>
    </location>
</feature>
<evidence type="ECO:0000313" key="8">
    <source>
        <dbReference type="EMBL" id="PON86681.1"/>
    </source>
</evidence>
<evidence type="ECO:0000256" key="3">
    <source>
        <dbReference type="ARBA" id="ARBA00023306"/>
    </source>
</evidence>
<comment type="similarity">
    <text evidence="5">Belongs to the cyclin family.</text>
</comment>
<evidence type="ECO:0000256" key="2">
    <source>
        <dbReference type="ARBA" id="ARBA00022618"/>
    </source>
</evidence>
<dbReference type="GO" id="GO:0051301">
    <property type="term" value="P:cell division"/>
    <property type="evidence" value="ECO:0007669"/>
    <property type="project" value="UniProtKB-KW"/>
</dbReference>
<comment type="subunit">
    <text evidence="1">Interacts with the CDC2 protein kinase to form a serine/threonine kinase holoenzyme complex also known as maturation promoting factor (MPF). The cyclin subunit imparts substrate specificity to the complex.</text>
</comment>
<keyword evidence="2" id="KW-0132">Cell division</keyword>
<dbReference type="Proteomes" id="UP000237000">
    <property type="component" value="Unassembled WGS sequence"/>
</dbReference>
<organism evidence="8 9">
    <name type="scientific">Trema orientale</name>
    <name type="common">Charcoal tree</name>
    <name type="synonym">Celtis orientalis</name>
    <dbReference type="NCBI Taxonomy" id="63057"/>
    <lineage>
        <taxon>Eukaryota</taxon>
        <taxon>Viridiplantae</taxon>
        <taxon>Streptophyta</taxon>
        <taxon>Embryophyta</taxon>
        <taxon>Tracheophyta</taxon>
        <taxon>Spermatophyta</taxon>
        <taxon>Magnoliopsida</taxon>
        <taxon>eudicotyledons</taxon>
        <taxon>Gunneridae</taxon>
        <taxon>Pentapetalae</taxon>
        <taxon>rosids</taxon>
        <taxon>fabids</taxon>
        <taxon>Rosales</taxon>
        <taxon>Cannabaceae</taxon>
        <taxon>Trema</taxon>
    </lineage>
</organism>
<dbReference type="EMBL" id="JXTC01000128">
    <property type="protein sequence ID" value="PON86681.1"/>
    <property type="molecule type" value="Genomic_DNA"/>
</dbReference>
<dbReference type="InParanoid" id="A0A2P5EM95"/>
<evidence type="ECO:0000259" key="7">
    <source>
        <dbReference type="SMART" id="SM00385"/>
    </source>
</evidence>
<dbReference type="AlphaFoldDB" id="A0A2P5EM95"/>
<dbReference type="STRING" id="63057.A0A2P5EM95"/>
<sequence length="329" mass="37520">MPEIRSELPDYDPYNPLPLRADQGLERYSSAESFFMAANPEAYVSNNVLMSLRDRGLLVMYKYSECENFDPIVPFLAMTYFDRCFSRENFARKLMGDIFLHDVELLALCCLTLAWKMRNKNFTVRKLQAEQPDLRVVTRMQFETMELHILETLEWRLHAVTPLCFLQYFEPDPTWVSRRRNISENIIHSIIAPGFTTHKPSAIAASALIDDALSSDPHLILVLENISKQTAHAVEKELKSAPDQNVLEESKQVVGKPPNAGINSQNAADKGKEKALETIEDMQLDFPLMWGFGVAYVENFAVFRYFEPKPAQEAPEQVQGDPEPNQGQG</sequence>
<name>A0A2P5EM95_TREOI</name>
<evidence type="ECO:0000256" key="1">
    <source>
        <dbReference type="ARBA" id="ARBA00011177"/>
    </source>
</evidence>
<keyword evidence="3" id="KW-0131">Cell cycle</keyword>
<dbReference type="OrthoDB" id="1743455at2759"/>